<comment type="catalytic activity">
    <reaction evidence="1">
        <text>S-ubiquitinyl-[E2 ubiquitin-conjugating enzyme]-L-cysteine + [acceptor protein]-L-lysine = [E2 ubiquitin-conjugating enzyme]-L-cysteine + N(6)-ubiquitinyl-[acceptor protein]-L-lysine.</text>
        <dbReference type="EC" id="2.3.2.27"/>
    </reaction>
</comment>
<dbReference type="Pfam" id="PF13639">
    <property type="entry name" value="zf-RING_2"/>
    <property type="match status" value="1"/>
</dbReference>
<dbReference type="EC" id="2.3.2.27" evidence="2"/>
<evidence type="ECO:0000256" key="6">
    <source>
        <dbReference type="ARBA" id="ARBA00022786"/>
    </source>
</evidence>
<dbReference type="PANTHER" id="PTHR46463:SF86">
    <property type="entry name" value="RING-TYPE DOMAIN-CONTAINING PROTEIN"/>
    <property type="match status" value="1"/>
</dbReference>
<dbReference type="InterPro" id="IPR001841">
    <property type="entry name" value="Znf_RING"/>
</dbReference>
<feature type="region of interest" description="Disordered" evidence="9">
    <location>
        <begin position="48"/>
        <end position="96"/>
    </location>
</feature>
<evidence type="ECO:0000259" key="10">
    <source>
        <dbReference type="PROSITE" id="PS50089"/>
    </source>
</evidence>
<dbReference type="SMART" id="SM00184">
    <property type="entry name" value="RING"/>
    <property type="match status" value="1"/>
</dbReference>
<accession>A0ABD3T136</accession>
<comment type="caution">
    <text evidence="11">The sequence shown here is derived from an EMBL/GenBank/DDBJ whole genome shotgun (WGS) entry which is preliminary data.</text>
</comment>
<dbReference type="Gene3D" id="3.30.40.10">
    <property type="entry name" value="Zinc/RING finger domain, C3HC4 (zinc finger)"/>
    <property type="match status" value="1"/>
</dbReference>
<feature type="compositionally biased region" description="Low complexity" evidence="9">
    <location>
        <begin position="54"/>
        <end position="69"/>
    </location>
</feature>
<reference evidence="11 12" key="1">
    <citation type="submission" date="2024-12" db="EMBL/GenBank/DDBJ databases">
        <title>The unique morphological basis and parallel evolutionary history of personate flowers in Penstemon.</title>
        <authorList>
            <person name="Depatie T.H."/>
            <person name="Wessinger C.A."/>
        </authorList>
    </citation>
    <scope>NUCLEOTIDE SEQUENCE [LARGE SCALE GENOMIC DNA]</scope>
    <source>
        <strain evidence="11">WTNN_2</strain>
        <tissue evidence="11">Leaf</tissue>
    </source>
</reference>
<dbReference type="Proteomes" id="UP001634393">
    <property type="component" value="Unassembled WGS sequence"/>
</dbReference>
<evidence type="ECO:0000256" key="8">
    <source>
        <dbReference type="PROSITE-ProRule" id="PRU00175"/>
    </source>
</evidence>
<dbReference type="InterPro" id="IPR013083">
    <property type="entry name" value="Znf_RING/FYVE/PHD"/>
</dbReference>
<protein>
    <recommendedName>
        <fullName evidence="2">RING-type E3 ubiquitin transferase</fullName>
        <ecNumber evidence="2">2.3.2.27</ecNumber>
    </recommendedName>
</protein>
<keyword evidence="7" id="KW-0862">Zinc</keyword>
<evidence type="ECO:0000313" key="11">
    <source>
        <dbReference type="EMBL" id="KAL3830600.1"/>
    </source>
</evidence>
<evidence type="ECO:0000256" key="4">
    <source>
        <dbReference type="ARBA" id="ARBA00022723"/>
    </source>
</evidence>
<gene>
    <name evidence="11" type="ORF">ACJIZ3_019402</name>
</gene>
<organism evidence="11 12">
    <name type="scientific">Penstemon smallii</name>
    <dbReference type="NCBI Taxonomy" id="265156"/>
    <lineage>
        <taxon>Eukaryota</taxon>
        <taxon>Viridiplantae</taxon>
        <taxon>Streptophyta</taxon>
        <taxon>Embryophyta</taxon>
        <taxon>Tracheophyta</taxon>
        <taxon>Spermatophyta</taxon>
        <taxon>Magnoliopsida</taxon>
        <taxon>eudicotyledons</taxon>
        <taxon>Gunneridae</taxon>
        <taxon>Pentapetalae</taxon>
        <taxon>asterids</taxon>
        <taxon>lamiids</taxon>
        <taxon>Lamiales</taxon>
        <taxon>Plantaginaceae</taxon>
        <taxon>Cheloneae</taxon>
        <taxon>Penstemon</taxon>
    </lineage>
</organism>
<evidence type="ECO:0000256" key="1">
    <source>
        <dbReference type="ARBA" id="ARBA00000900"/>
    </source>
</evidence>
<feature type="domain" description="RING-type" evidence="10">
    <location>
        <begin position="117"/>
        <end position="157"/>
    </location>
</feature>
<keyword evidence="6" id="KW-0833">Ubl conjugation pathway</keyword>
<evidence type="ECO:0000256" key="3">
    <source>
        <dbReference type="ARBA" id="ARBA00022679"/>
    </source>
</evidence>
<dbReference type="GO" id="GO:0008270">
    <property type="term" value="F:zinc ion binding"/>
    <property type="evidence" value="ECO:0007669"/>
    <property type="project" value="UniProtKB-KW"/>
</dbReference>
<keyword evidence="12" id="KW-1185">Reference proteome</keyword>
<dbReference type="EMBL" id="JBJXBP010000005">
    <property type="protein sequence ID" value="KAL3830600.1"/>
    <property type="molecule type" value="Genomic_DNA"/>
</dbReference>
<dbReference type="CDD" id="cd23116">
    <property type="entry name" value="RING-H2_AIRP1-like"/>
    <property type="match status" value="1"/>
</dbReference>
<evidence type="ECO:0000256" key="2">
    <source>
        <dbReference type="ARBA" id="ARBA00012483"/>
    </source>
</evidence>
<dbReference type="PANTHER" id="PTHR46463">
    <property type="entry name" value="ZINC FINGER, RING/FYVE/PHD-TYPE"/>
    <property type="match status" value="1"/>
</dbReference>
<name>A0ABD3T136_9LAMI</name>
<feature type="compositionally biased region" description="Basic and acidic residues" evidence="9">
    <location>
        <begin position="73"/>
        <end position="84"/>
    </location>
</feature>
<dbReference type="PROSITE" id="PS50089">
    <property type="entry name" value="ZF_RING_2"/>
    <property type="match status" value="1"/>
</dbReference>
<evidence type="ECO:0000256" key="9">
    <source>
        <dbReference type="SAM" id="MobiDB-lite"/>
    </source>
</evidence>
<evidence type="ECO:0000256" key="7">
    <source>
        <dbReference type="ARBA" id="ARBA00022833"/>
    </source>
</evidence>
<keyword evidence="5 8" id="KW-0863">Zinc-finger</keyword>
<evidence type="ECO:0000313" key="12">
    <source>
        <dbReference type="Proteomes" id="UP001634393"/>
    </source>
</evidence>
<keyword evidence="3" id="KW-0808">Transferase</keyword>
<sequence>MGGLCSCFHVPDAQDNTGLNNSSSEKCYCPKCCFHKLMNKHGNVFGKQGTQVTSSSNQQAQQASSSYSSVPDENTRRSRVELEPIRQSNKNDSQKGKLGVENVTSYKFVSPDEEDVCPTCLEEYTEENPKIITKCSHHYHLSCIYEWMERSANCPICGKLMLFDE</sequence>
<proteinExistence type="predicted"/>
<dbReference type="SUPFAM" id="SSF57850">
    <property type="entry name" value="RING/U-box"/>
    <property type="match status" value="1"/>
</dbReference>
<keyword evidence="4" id="KW-0479">Metal-binding</keyword>
<dbReference type="GO" id="GO:0061630">
    <property type="term" value="F:ubiquitin protein ligase activity"/>
    <property type="evidence" value="ECO:0007669"/>
    <property type="project" value="UniProtKB-EC"/>
</dbReference>
<evidence type="ECO:0000256" key="5">
    <source>
        <dbReference type="ARBA" id="ARBA00022771"/>
    </source>
</evidence>
<dbReference type="AlphaFoldDB" id="A0ABD3T136"/>